<proteinExistence type="predicted"/>
<keyword evidence="1" id="KW-1133">Transmembrane helix</keyword>
<feature type="transmembrane region" description="Helical" evidence="1">
    <location>
        <begin position="70"/>
        <end position="95"/>
    </location>
</feature>
<protein>
    <submittedName>
        <fullName evidence="2">Ferric-dicitrate binding protein FerR (Iron transport regulator)</fullName>
    </submittedName>
</protein>
<keyword evidence="1" id="KW-0472">Membrane</keyword>
<comment type="caution">
    <text evidence="2">The sequence shown here is derived from an EMBL/GenBank/DDBJ whole genome shotgun (WGS) entry which is preliminary data.</text>
</comment>
<name>A0A7W6BV12_9HYPH</name>
<dbReference type="RefSeq" id="WP_090959718.1">
    <property type="nucleotide sequence ID" value="NZ_FOOA01000002.1"/>
</dbReference>
<feature type="transmembrane region" description="Helical" evidence="1">
    <location>
        <begin position="6"/>
        <end position="28"/>
    </location>
</feature>
<reference evidence="2 3" key="1">
    <citation type="submission" date="2020-08" db="EMBL/GenBank/DDBJ databases">
        <title>Genomic Encyclopedia of Type Strains, Phase IV (KMG-IV): sequencing the most valuable type-strain genomes for metagenomic binning, comparative biology and taxonomic classification.</title>
        <authorList>
            <person name="Goeker M."/>
        </authorList>
    </citation>
    <scope>NUCLEOTIDE SEQUENCE [LARGE SCALE GENOMIC DNA]</scope>
    <source>
        <strain evidence="2 3">DSM 25024</strain>
    </source>
</reference>
<dbReference type="Proteomes" id="UP000531216">
    <property type="component" value="Unassembled WGS sequence"/>
</dbReference>
<evidence type="ECO:0000256" key="1">
    <source>
        <dbReference type="SAM" id="Phobius"/>
    </source>
</evidence>
<dbReference type="OrthoDB" id="7907435at2"/>
<gene>
    <name evidence="2" type="ORF">GGR05_001328</name>
</gene>
<keyword evidence="3" id="KW-1185">Reference proteome</keyword>
<sequence>METPAPTDLLAAAFAVGVLFLVRFMLALRRIRLELGARWPSEPQAWRGATRPLAFGEAMEPDRRHAMRQLGVGMVCLALAAILALWLGGAALFGWPVPFASA</sequence>
<evidence type="ECO:0000313" key="3">
    <source>
        <dbReference type="Proteomes" id="UP000531216"/>
    </source>
</evidence>
<dbReference type="AlphaFoldDB" id="A0A7W6BV12"/>
<dbReference type="EMBL" id="JACIDO010000002">
    <property type="protein sequence ID" value="MBB3935200.1"/>
    <property type="molecule type" value="Genomic_DNA"/>
</dbReference>
<accession>A0A7W6BV12</accession>
<evidence type="ECO:0000313" key="2">
    <source>
        <dbReference type="EMBL" id="MBB3935200.1"/>
    </source>
</evidence>
<organism evidence="2 3">
    <name type="scientific">Aureimonas phyllosphaerae</name>
    <dbReference type="NCBI Taxonomy" id="1166078"/>
    <lineage>
        <taxon>Bacteria</taxon>
        <taxon>Pseudomonadati</taxon>
        <taxon>Pseudomonadota</taxon>
        <taxon>Alphaproteobacteria</taxon>
        <taxon>Hyphomicrobiales</taxon>
        <taxon>Aurantimonadaceae</taxon>
        <taxon>Aureimonas</taxon>
    </lineage>
</organism>
<keyword evidence="1" id="KW-0812">Transmembrane</keyword>